<dbReference type="InterPro" id="IPR057666">
    <property type="entry name" value="DrpA_SLOG"/>
</dbReference>
<gene>
    <name evidence="3" type="ORF">FHX53_000883</name>
</gene>
<protein>
    <submittedName>
        <fullName evidence="3">DNA processing protein</fullName>
    </submittedName>
</protein>
<sequence length="416" mass="42733">MIDWGLPESTVAALVRGAGRAGESVAERDEAVARALWSVVVEPGDGDAGVLVGAVGAIEAARTLLEHPAPISLATATDGELTGSAAERALGRWLPRRRQADVVRAFESAARTRARLLVPSDPEWPAALDDLGAHAPLALWCRGDVTLLSRPSVALVGARAATGYGEHVAMELAAGAVSNGSAVVSGGAYGIDGMAHRAALASGGDTIAVLAGGVDRFYPAGHEALLTRIAQQGVVVSEAPGGTAPTRWRFLQRNRCIAALAGATIVVEAGRRSGALNTARHALDLGRPVGIVPGPVTSASSAGCHAMLRDYPVVCVTSVAEQMELLRGGVSTIGDCDGDGRRVSGANDDVVGPRDPDGMVTRVLDALRPRRAQSVEEIARSVGESPARIRGVLGALSLEDRVVSKADGWVRRGPGA</sequence>
<dbReference type="AlphaFoldDB" id="A0A839EC86"/>
<name>A0A839EC86_9MICO</name>
<dbReference type="PANTHER" id="PTHR43022:SF1">
    <property type="entry name" value="PROTEIN SMF"/>
    <property type="match status" value="1"/>
</dbReference>
<dbReference type="Pfam" id="PF02481">
    <property type="entry name" value="DNA_processg_A"/>
    <property type="match status" value="1"/>
</dbReference>
<dbReference type="GO" id="GO:0009294">
    <property type="term" value="P:DNA-mediated transformation"/>
    <property type="evidence" value="ECO:0007669"/>
    <property type="project" value="InterPro"/>
</dbReference>
<reference evidence="3 4" key="1">
    <citation type="submission" date="2020-07" db="EMBL/GenBank/DDBJ databases">
        <title>Sequencing the genomes of 1000 actinobacteria strains.</title>
        <authorList>
            <person name="Klenk H.-P."/>
        </authorList>
    </citation>
    <scope>NUCLEOTIDE SEQUENCE [LARGE SCALE GENOMIC DNA]</scope>
    <source>
        <strain evidence="3 4">DSM 19663</strain>
    </source>
</reference>
<dbReference type="Gene3D" id="3.40.50.450">
    <property type="match status" value="1"/>
</dbReference>
<accession>A0A839EC86</accession>
<dbReference type="Proteomes" id="UP000585905">
    <property type="component" value="Unassembled WGS sequence"/>
</dbReference>
<dbReference type="InterPro" id="IPR003488">
    <property type="entry name" value="DprA"/>
</dbReference>
<evidence type="ECO:0000259" key="2">
    <source>
        <dbReference type="Pfam" id="PF02481"/>
    </source>
</evidence>
<proteinExistence type="inferred from homology"/>
<dbReference type="RefSeq" id="WP_182490164.1">
    <property type="nucleotide sequence ID" value="NZ_BAAAOV010000001.1"/>
</dbReference>
<comment type="caution">
    <text evidence="3">The sequence shown here is derived from an EMBL/GenBank/DDBJ whole genome shotgun (WGS) entry which is preliminary data.</text>
</comment>
<dbReference type="NCBIfam" id="TIGR00732">
    <property type="entry name" value="dprA"/>
    <property type="match status" value="1"/>
</dbReference>
<evidence type="ECO:0000313" key="3">
    <source>
        <dbReference type="EMBL" id="MBA8847298.1"/>
    </source>
</evidence>
<keyword evidence="4" id="KW-1185">Reference proteome</keyword>
<evidence type="ECO:0000256" key="1">
    <source>
        <dbReference type="ARBA" id="ARBA00006525"/>
    </source>
</evidence>
<evidence type="ECO:0000313" key="4">
    <source>
        <dbReference type="Proteomes" id="UP000585905"/>
    </source>
</evidence>
<organism evidence="3 4">
    <name type="scientific">Microcella alkalica</name>
    <dbReference type="NCBI Taxonomy" id="355930"/>
    <lineage>
        <taxon>Bacteria</taxon>
        <taxon>Bacillati</taxon>
        <taxon>Actinomycetota</taxon>
        <taxon>Actinomycetes</taxon>
        <taxon>Micrococcales</taxon>
        <taxon>Microbacteriaceae</taxon>
        <taxon>Microcella</taxon>
    </lineage>
</organism>
<comment type="similarity">
    <text evidence="1">Belongs to the DprA/Smf family.</text>
</comment>
<dbReference type="EMBL" id="JACGWX010000002">
    <property type="protein sequence ID" value="MBA8847298.1"/>
    <property type="molecule type" value="Genomic_DNA"/>
</dbReference>
<dbReference type="SUPFAM" id="SSF102405">
    <property type="entry name" value="MCP/YpsA-like"/>
    <property type="match status" value="1"/>
</dbReference>
<dbReference type="PANTHER" id="PTHR43022">
    <property type="entry name" value="PROTEIN SMF"/>
    <property type="match status" value="1"/>
</dbReference>
<feature type="domain" description="Smf/DprA SLOG" evidence="2">
    <location>
        <begin position="116"/>
        <end position="324"/>
    </location>
</feature>